<organism evidence="3 5">
    <name type="scientific">Sulfodiicoccus acidiphilus</name>
    <dbReference type="NCBI Taxonomy" id="1670455"/>
    <lineage>
        <taxon>Archaea</taxon>
        <taxon>Thermoproteota</taxon>
        <taxon>Thermoprotei</taxon>
        <taxon>Sulfolobales</taxon>
        <taxon>Sulfolobaceae</taxon>
        <taxon>Sulfodiicoccus</taxon>
    </lineage>
</organism>
<evidence type="ECO:0000313" key="5">
    <source>
        <dbReference type="Proteomes" id="UP000276741"/>
    </source>
</evidence>
<sequence>MVKVTAKYQVTIPEEVRKRVGLKPGEEVEVLVLNDQELLLRRKMRRVRDPLSVLLGSKSNTEVSPERVDELAEG</sequence>
<dbReference type="InterPro" id="IPR007159">
    <property type="entry name" value="SpoVT-AbrB_dom"/>
</dbReference>
<dbReference type="Proteomes" id="UP000276741">
    <property type="component" value="Chromosome"/>
</dbReference>
<dbReference type="SMART" id="SM00966">
    <property type="entry name" value="SpoVT_AbrB"/>
    <property type="match status" value="1"/>
</dbReference>
<dbReference type="InterPro" id="IPR037914">
    <property type="entry name" value="SpoVT-AbrB_sf"/>
</dbReference>
<dbReference type="PROSITE" id="PS51740">
    <property type="entry name" value="SPOVT_ABRB"/>
    <property type="match status" value="1"/>
</dbReference>
<dbReference type="GeneID" id="38667291"/>
<feature type="region of interest" description="Disordered" evidence="1">
    <location>
        <begin position="55"/>
        <end position="74"/>
    </location>
</feature>
<dbReference type="GO" id="GO:0003677">
    <property type="term" value="F:DNA binding"/>
    <property type="evidence" value="ECO:0007669"/>
    <property type="project" value="InterPro"/>
</dbReference>
<dbReference type="Pfam" id="PF04014">
    <property type="entry name" value="MazE_antitoxin"/>
    <property type="match status" value="1"/>
</dbReference>
<dbReference type="AlphaFoldDB" id="A0A348B5H5"/>
<reference evidence="4" key="4">
    <citation type="submission" date="2020-09" db="EMBL/GenBank/DDBJ databases">
        <authorList>
            <person name="Sun Q."/>
            <person name="Ohkuma M."/>
        </authorList>
    </citation>
    <scope>NUCLEOTIDE SEQUENCE</scope>
    <source>
        <strain evidence="4">JCM 31740</strain>
    </source>
</reference>
<dbReference type="Proteomes" id="UP000616143">
    <property type="component" value="Unassembled WGS sequence"/>
</dbReference>
<evidence type="ECO:0000313" key="4">
    <source>
        <dbReference type="EMBL" id="GGT98614.1"/>
    </source>
</evidence>
<dbReference type="NCBIfam" id="TIGR01439">
    <property type="entry name" value="lp_hng_hel_AbrB"/>
    <property type="match status" value="1"/>
</dbReference>
<dbReference type="EMBL" id="AP018553">
    <property type="protein sequence ID" value="BBD73427.1"/>
    <property type="molecule type" value="Genomic_DNA"/>
</dbReference>
<feature type="domain" description="SpoVT-AbrB" evidence="2">
    <location>
        <begin position="1"/>
        <end position="45"/>
    </location>
</feature>
<reference evidence="4" key="1">
    <citation type="journal article" date="2014" name="Int. J. Syst. Evol. Microbiol.">
        <title>Complete genome sequence of Corynebacterium casei LMG S-19264T (=DSM 44701T), isolated from a smear-ripened cheese.</title>
        <authorList>
            <consortium name="US DOE Joint Genome Institute (JGI-PGF)"/>
            <person name="Walter F."/>
            <person name="Albersmeier A."/>
            <person name="Kalinowski J."/>
            <person name="Ruckert C."/>
        </authorList>
    </citation>
    <scope>NUCLEOTIDE SEQUENCE</scope>
    <source>
        <strain evidence="4">JCM 31740</strain>
    </source>
</reference>
<gene>
    <name evidence="4" type="ORF">GCM10007116_15030</name>
    <name evidence="3" type="ORF">HS1genome_1816</name>
</gene>
<reference evidence="3" key="3">
    <citation type="journal article" date="2019" name="BMC Res. Notes">
        <title>Complete genome sequence of the Sulfodiicoccus acidiphilus strain HS-1T, the first crenarchaeon that lacks polB3, isolated from an acidic hot spring in Ohwaku-dani, Hakone, Japan.</title>
        <authorList>
            <person name="Sakai H.D."/>
            <person name="Kurosawa N."/>
        </authorList>
    </citation>
    <scope>NUCLEOTIDE SEQUENCE</scope>
    <source>
        <strain evidence="3">HS-1</strain>
    </source>
</reference>
<dbReference type="KEGG" id="sacd:HS1genome_1816"/>
<name>A0A348B5H5_9CREN</name>
<dbReference type="OrthoDB" id="30861at2157"/>
<evidence type="ECO:0000256" key="1">
    <source>
        <dbReference type="SAM" id="MobiDB-lite"/>
    </source>
</evidence>
<accession>A0A348B5H5</accession>
<dbReference type="RefSeq" id="WP_126450610.1">
    <property type="nucleotide sequence ID" value="NZ_AP018553.1"/>
</dbReference>
<dbReference type="Gene3D" id="2.10.260.10">
    <property type="match status" value="1"/>
</dbReference>
<reference evidence="5" key="2">
    <citation type="submission" date="2018-04" db="EMBL/GenBank/DDBJ databases">
        <title>Complete genome sequence of Sulfodiicoccus acidiphilus strain HS-1.</title>
        <authorList>
            <person name="Sakai H.D."/>
            <person name="Kurosawa N."/>
        </authorList>
    </citation>
    <scope>NUCLEOTIDE SEQUENCE [LARGE SCALE GENOMIC DNA]</scope>
    <source>
        <strain evidence="5">HS-1</strain>
    </source>
</reference>
<evidence type="ECO:0000313" key="3">
    <source>
        <dbReference type="EMBL" id="BBD73427.1"/>
    </source>
</evidence>
<protein>
    <submittedName>
        <fullName evidence="3">AbrB family transcriptional regulator</fullName>
    </submittedName>
</protein>
<dbReference type="SUPFAM" id="SSF89447">
    <property type="entry name" value="AbrB/MazE/MraZ-like"/>
    <property type="match status" value="1"/>
</dbReference>
<proteinExistence type="predicted"/>
<keyword evidence="5" id="KW-1185">Reference proteome</keyword>
<dbReference type="EMBL" id="BMQS01000013">
    <property type="protein sequence ID" value="GGT98614.1"/>
    <property type="molecule type" value="Genomic_DNA"/>
</dbReference>
<evidence type="ECO:0000259" key="2">
    <source>
        <dbReference type="PROSITE" id="PS51740"/>
    </source>
</evidence>
<feature type="compositionally biased region" description="Basic and acidic residues" evidence="1">
    <location>
        <begin position="64"/>
        <end position="74"/>
    </location>
</feature>